<dbReference type="GO" id="GO:0009881">
    <property type="term" value="F:photoreceptor activity"/>
    <property type="evidence" value="ECO:0007669"/>
    <property type="project" value="UniProtKB-KW"/>
</dbReference>
<reference evidence="12 13" key="1">
    <citation type="journal article" date="2016" name="Mol. Biol. Evol.">
        <title>Comparative Genomics of Early-Diverging Mushroom-Forming Fungi Provides Insights into the Origins of Lignocellulose Decay Capabilities.</title>
        <authorList>
            <person name="Nagy L.G."/>
            <person name="Riley R."/>
            <person name="Tritt A."/>
            <person name="Adam C."/>
            <person name="Daum C."/>
            <person name="Floudas D."/>
            <person name="Sun H."/>
            <person name="Yadav J.S."/>
            <person name="Pangilinan J."/>
            <person name="Larsson K.H."/>
            <person name="Matsuura K."/>
            <person name="Barry K."/>
            <person name="Labutti K."/>
            <person name="Kuo R."/>
            <person name="Ohm R.A."/>
            <person name="Bhattacharya S.S."/>
            <person name="Shirouzu T."/>
            <person name="Yoshinaga Y."/>
            <person name="Martin F.M."/>
            <person name="Grigoriev I.V."/>
            <person name="Hibbett D.S."/>
        </authorList>
    </citation>
    <scope>NUCLEOTIDE SEQUENCE [LARGE SCALE GENOMIC DNA]</scope>
    <source>
        <strain evidence="12 13">HHB10207 ss-3</strain>
    </source>
</reference>
<keyword evidence="4" id="KW-0716">Sensory transduction</keyword>
<feature type="transmembrane region" description="Helical" evidence="11">
    <location>
        <begin position="156"/>
        <end position="178"/>
    </location>
</feature>
<dbReference type="OrthoDB" id="536545at2759"/>
<accession>A0A166G524</accession>
<dbReference type="GO" id="GO:0005886">
    <property type="term" value="C:plasma membrane"/>
    <property type="evidence" value="ECO:0007669"/>
    <property type="project" value="TreeGrafter"/>
</dbReference>
<dbReference type="SUPFAM" id="SSF81321">
    <property type="entry name" value="Family A G protein-coupled receptor-like"/>
    <property type="match status" value="1"/>
</dbReference>
<evidence type="ECO:0000256" key="11">
    <source>
        <dbReference type="SAM" id="Phobius"/>
    </source>
</evidence>
<comment type="similarity">
    <text evidence="2">Belongs to the archaeal/bacterial/fungal opsin family.</text>
</comment>
<feature type="transmembrane region" description="Helical" evidence="11">
    <location>
        <begin position="54"/>
        <end position="70"/>
    </location>
</feature>
<dbReference type="GO" id="GO:0007602">
    <property type="term" value="P:phototransduction"/>
    <property type="evidence" value="ECO:0007669"/>
    <property type="project" value="UniProtKB-KW"/>
</dbReference>
<evidence type="ECO:0000256" key="8">
    <source>
        <dbReference type="ARBA" id="ARBA00022991"/>
    </source>
</evidence>
<evidence type="ECO:0000256" key="9">
    <source>
        <dbReference type="ARBA" id="ARBA00023136"/>
    </source>
</evidence>
<dbReference type="Pfam" id="PF01036">
    <property type="entry name" value="Bac_rhodopsin"/>
    <property type="match status" value="1"/>
</dbReference>
<dbReference type="PANTHER" id="PTHR28286">
    <property type="match status" value="1"/>
</dbReference>
<dbReference type="Gene3D" id="1.20.1070.10">
    <property type="entry name" value="Rhodopsin 7-helix transmembrane proteins"/>
    <property type="match status" value="1"/>
</dbReference>
<evidence type="ECO:0000256" key="1">
    <source>
        <dbReference type="ARBA" id="ARBA00004141"/>
    </source>
</evidence>
<feature type="transmembrane region" description="Helical" evidence="11">
    <location>
        <begin position="190"/>
        <end position="214"/>
    </location>
</feature>
<evidence type="ECO:0000256" key="2">
    <source>
        <dbReference type="ARBA" id="ARBA00008130"/>
    </source>
</evidence>
<proteinExistence type="inferred from homology"/>
<dbReference type="AlphaFoldDB" id="A0A166G524"/>
<feature type="transmembrane region" description="Helical" evidence="11">
    <location>
        <begin position="226"/>
        <end position="247"/>
    </location>
</feature>
<keyword evidence="6" id="KW-0681">Retinal protein</keyword>
<gene>
    <name evidence="12" type="ORF">SISSUDRAFT_1059655</name>
</gene>
<keyword evidence="3" id="KW-0600">Photoreceptor protein</keyword>
<evidence type="ECO:0000256" key="7">
    <source>
        <dbReference type="ARBA" id="ARBA00022989"/>
    </source>
</evidence>
<feature type="transmembrane region" description="Helical" evidence="11">
    <location>
        <begin position="25"/>
        <end position="47"/>
    </location>
</feature>
<keyword evidence="5 11" id="KW-0812">Transmembrane</keyword>
<evidence type="ECO:0000256" key="6">
    <source>
        <dbReference type="ARBA" id="ARBA00022925"/>
    </source>
</evidence>
<keyword evidence="13" id="KW-1185">Reference proteome</keyword>
<keyword evidence="10 12" id="KW-0675">Receptor</keyword>
<dbReference type="PRINTS" id="PR00251">
    <property type="entry name" value="BACTRLOPSIN"/>
</dbReference>
<dbReference type="Proteomes" id="UP000076798">
    <property type="component" value="Unassembled WGS sequence"/>
</dbReference>
<dbReference type="InterPro" id="IPR001425">
    <property type="entry name" value="Arc/bac/fun_rhodopsins"/>
</dbReference>
<protein>
    <submittedName>
        <fullName evidence="12">Family A G protein-coupled receptor-like protein</fullName>
    </submittedName>
</protein>
<comment type="subcellular location">
    <subcellularLocation>
        <location evidence="1">Membrane</location>
        <topology evidence="1">Multi-pass membrane protein</topology>
    </subcellularLocation>
</comment>
<evidence type="ECO:0000256" key="10">
    <source>
        <dbReference type="ARBA" id="ARBA00023170"/>
    </source>
</evidence>
<evidence type="ECO:0000256" key="4">
    <source>
        <dbReference type="ARBA" id="ARBA00022606"/>
    </source>
</evidence>
<dbReference type="PANTHER" id="PTHR28286:SF2">
    <property type="entry name" value="BACTERIORHODOPSIN _OPSIN, NOPA (EUROFUNG)"/>
    <property type="match status" value="1"/>
</dbReference>
<sequence>MTDSVKSEYSVSPAILTIDRSGKTVLWVTTILFALSSFLFVLLAFRVHPRKRTFHYLNALITIISVLNYYKMASGEGYHLIPQPYRTVNGQRRVVIRQVFDEHYLNWSMCTPTTMFQTALVSGMSWNDIVIFVLANEGLIQTGWVAALETNQTRKFVWWGFSIAFLVYIIYSMIWIGGKAARQQHHRVHTLYEVVVMIGGVALMVAYTANFLISEGLGIVSVGTEQIIYCVLDVFARVPLGLILIFIDEITDHEFRLGELPESWVEMRSSFKNGGVYLDGPENH</sequence>
<keyword evidence="7 11" id="KW-1133">Transmembrane helix</keyword>
<dbReference type="SMART" id="SM01021">
    <property type="entry name" value="Bac_rhodopsin"/>
    <property type="match status" value="1"/>
</dbReference>
<evidence type="ECO:0000256" key="5">
    <source>
        <dbReference type="ARBA" id="ARBA00022692"/>
    </source>
</evidence>
<organism evidence="12 13">
    <name type="scientific">Sistotremastrum suecicum HHB10207 ss-3</name>
    <dbReference type="NCBI Taxonomy" id="1314776"/>
    <lineage>
        <taxon>Eukaryota</taxon>
        <taxon>Fungi</taxon>
        <taxon>Dikarya</taxon>
        <taxon>Basidiomycota</taxon>
        <taxon>Agaricomycotina</taxon>
        <taxon>Agaricomycetes</taxon>
        <taxon>Sistotremastrales</taxon>
        <taxon>Sistotremastraceae</taxon>
        <taxon>Sistotremastrum</taxon>
    </lineage>
</organism>
<evidence type="ECO:0000313" key="12">
    <source>
        <dbReference type="EMBL" id="KZT41315.1"/>
    </source>
</evidence>
<evidence type="ECO:0000313" key="13">
    <source>
        <dbReference type="Proteomes" id="UP000076798"/>
    </source>
</evidence>
<name>A0A166G524_9AGAM</name>
<dbReference type="EMBL" id="KV428023">
    <property type="protein sequence ID" value="KZT41315.1"/>
    <property type="molecule type" value="Genomic_DNA"/>
</dbReference>
<evidence type="ECO:0000256" key="3">
    <source>
        <dbReference type="ARBA" id="ARBA00022543"/>
    </source>
</evidence>
<keyword evidence="8" id="KW-0157">Chromophore</keyword>
<keyword evidence="9 11" id="KW-0472">Membrane</keyword>